<evidence type="ECO:0000256" key="3">
    <source>
        <dbReference type="ARBA" id="ARBA00022989"/>
    </source>
</evidence>
<dbReference type="PANTHER" id="PTHR31357:SF18">
    <property type="entry name" value="SERPENTINE RECEPTOR, CLASS T"/>
    <property type="match status" value="1"/>
</dbReference>
<comment type="subcellular location">
    <subcellularLocation>
        <location evidence="1">Membrane</location>
        <topology evidence="1">Multi-pass membrane protein</topology>
    </subcellularLocation>
</comment>
<gene>
    <name evidence="6" type="ORF">CGOC_LOCUS2957</name>
</gene>
<name>A0A3P6SGJ5_CYLGO</name>
<dbReference type="Pfam" id="PF10292">
    <property type="entry name" value="7TM_GPCR_Srab"/>
    <property type="match status" value="1"/>
</dbReference>
<reference evidence="6 7" key="1">
    <citation type="submission" date="2018-11" db="EMBL/GenBank/DDBJ databases">
        <authorList>
            <consortium name="Pathogen Informatics"/>
        </authorList>
    </citation>
    <scope>NUCLEOTIDE SEQUENCE [LARGE SCALE GENOMIC DNA]</scope>
</reference>
<sequence>MVCFAYLQFAMVTERFVALWKRSKYESFGKKVGMGLATISVGIYSIFFAFAATAWTLRREEYSTTAYCSSSTPNSLTRLSVLCIVLCGVSVATSAGIAILYSSNHVAVKSKPFDLTTSYQLNENYSVIKLLLPLTVFQNICYVYFTASSAVFTLLANRFEHTTFRILFPLCYVIPFYTFVCPILIWYIVLKSRRLNRKKLEQATQVHNKADDVYFDAYSKVWG</sequence>
<protein>
    <recommendedName>
        <fullName evidence="8">G-protein coupled receptors family 1 profile domain-containing protein</fullName>
    </recommendedName>
</protein>
<feature type="transmembrane region" description="Helical" evidence="5">
    <location>
        <begin position="166"/>
        <end position="190"/>
    </location>
</feature>
<proteinExistence type="predicted"/>
<evidence type="ECO:0008006" key="8">
    <source>
        <dbReference type="Google" id="ProtNLM"/>
    </source>
</evidence>
<evidence type="ECO:0000313" key="7">
    <source>
        <dbReference type="Proteomes" id="UP000271889"/>
    </source>
</evidence>
<dbReference type="AlphaFoldDB" id="A0A3P6SGJ5"/>
<keyword evidence="2 5" id="KW-0812">Transmembrane</keyword>
<feature type="transmembrane region" description="Helical" evidence="5">
    <location>
        <begin position="32"/>
        <end position="57"/>
    </location>
</feature>
<keyword evidence="7" id="KW-1185">Reference proteome</keyword>
<evidence type="ECO:0000256" key="4">
    <source>
        <dbReference type="ARBA" id="ARBA00023136"/>
    </source>
</evidence>
<evidence type="ECO:0000256" key="5">
    <source>
        <dbReference type="SAM" id="Phobius"/>
    </source>
</evidence>
<dbReference type="EMBL" id="UYRV01007064">
    <property type="protein sequence ID" value="VDK54274.1"/>
    <property type="molecule type" value="Genomic_DNA"/>
</dbReference>
<accession>A0A3P6SGJ5</accession>
<organism evidence="6 7">
    <name type="scientific">Cylicostephanus goldi</name>
    <name type="common">Nematode worm</name>
    <dbReference type="NCBI Taxonomy" id="71465"/>
    <lineage>
        <taxon>Eukaryota</taxon>
        <taxon>Metazoa</taxon>
        <taxon>Ecdysozoa</taxon>
        <taxon>Nematoda</taxon>
        <taxon>Chromadorea</taxon>
        <taxon>Rhabditida</taxon>
        <taxon>Rhabditina</taxon>
        <taxon>Rhabditomorpha</taxon>
        <taxon>Strongyloidea</taxon>
        <taxon>Strongylidae</taxon>
        <taxon>Cylicostephanus</taxon>
    </lineage>
</organism>
<feature type="transmembrane region" description="Helical" evidence="5">
    <location>
        <begin position="130"/>
        <end position="154"/>
    </location>
</feature>
<dbReference type="InterPro" id="IPR051080">
    <property type="entry name" value="Nematode_rcpt-like_serp_alpha"/>
</dbReference>
<dbReference type="InterPro" id="IPR019408">
    <property type="entry name" value="7TM_GPCR_serpentine_rcpt_Srab"/>
</dbReference>
<dbReference type="GO" id="GO:0004984">
    <property type="term" value="F:olfactory receptor activity"/>
    <property type="evidence" value="ECO:0007669"/>
    <property type="project" value="TreeGrafter"/>
</dbReference>
<keyword evidence="3 5" id="KW-1133">Transmembrane helix</keyword>
<dbReference type="GO" id="GO:0016020">
    <property type="term" value="C:membrane"/>
    <property type="evidence" value="ECO:0007669"/>
    <property type="project" value="UniProtKB-SubCell"/>
</dbReference>
<evidence type="ECO:0000256" key="1">
    <source>
        <dbReference type="ARBA" id="ARBA00004141"/>
    </source>
</evidence>
<dbReference type="PANTHER" id="PTHR31357">
    <property type="entry name" value="SERPENTINE RECEPTOR CLASS ALPHA-10"/>
    <property type="match status" value="1"/>
</dbReference>
<dbReference type="OrthoDB" id="5820030at2759"/>
<keyword evidence="4 5" id="KW-0472">Membrane</keyword>
<evidence type="ECO:0000313" key="6">
    <source>
        <dbReference type="EMBL" id="VDK54274.1"/>
    </source>
</evidence>
<evidence type="ECO:0000256" key="2">
    <source>
        <dbReference type="ARBA" id="ARBA00022692"/>
    </source>
</evidence>
<dbReference type="Proteomes" id="UP000271889">
    <property type="component" value="Unassembled WGS sequence"/>
</dbReference>
<feature type="transmembrane region" description="Helical" evidence="5">
    <location>
        <begin position="77"/>
        <end position="101"/>
    </location>
</feature>